<dbReference type="EMBL" id="CAEZWH010000065">
    <property type="protein sequence ID" value="CAB4650623.1"/>
    <property type="molecule type" value="Genomic_DNA"/>
</dbReference>
<name>A0A6J6KQ48_9ZZZZ</name>
<proteinExistence type="predicted"/>
<sequence>MAQVLDIAGQFADPAKQLPDQMVCQFVYPRQQLFLVDW</sequence>
<protein>
    <submittedName>
        <fullName evidence="1">Unannotated protein</fullName>
    </submittedName>
</protein>
<evidence type="ECO:0000313" key="1">
    <source>
        <dbReference type="EMBL" id="CAB4650623.1"/>
    </source>
</evidence>
<organism evidence="1">
    <name type="scientific">freshwater metagenome</name>
    <dbReference type="NCBI Taxonomy" id="449393"/>
    <lineage>
        <taxon>unclassified sequences</taxon>
        <taxon>metagenomes</taxon>
        <taxon>ecological metagenomes</taxon>
    </lineage>
</organism>
<gene>
    <name evidence="1" type="ORF">UFOPK2195_00451</name>
    <name evidence="2" type="ORF">UFOPK4000_00623</name>
</gene>
<dbReference type="AlphaFoldDB" id="A0A6J6KQ48"/>
<reference evidence="1" key="1">
    <citation type="submission" date="2020-05" db="EMBL/GenBank/DDBJ databases">
        <authorList>
            <person name="Chiriac C."/>
            <person name="Salcher M."/>
            <person name="Ghai R."/>
            <person name="Kavagutti S V."/>
        </authorList>
    </citation>
    <scope>NUCLEOTIDE SEQUENCE</scope>
</reference>
<accession>A0A6J6KQ48</accession>
<evidence type="ECO:0000313" key="2">
    <source>
        <dbReference type="EMBL" id="CAB4989691.1"/>
    </source>
</evidence>
<dbReference type="EMBL" id="CAFBOT010000091">
    <property type="protein sequence ID" value="CAB4989691.1"/>
    <property type="molecule type" value="Genomic_DNA"/>
</dbReference>